<dbReference type="EMBL" id="CM023473">
    <property type="protein sequence ID" value="KAH7954300.1"/>
    <property type="molecule type" value="Genomic_DNA"/>
</dbReference>
<sequence>MFALVRFVNEIDKTKRYIIPVKDIHDFYPLHLLDFDNKVTYSANWCDPNDEEDSGEYVVQILKLAETKEELKQMDKRTPVPPIHASDLEDVGKDDDARTSKKTAMQESRKKIQNQLCTKKQQLAAVLEQHTKHALVNNAAAAGKTQAAPRRKRIKTSEECSDSSDDDDSVIALSELRNSEKEAKFWKSRYKLECQHSASLKRNIDFLQKKVEKQMALFQRTLENLSQPCRCGNANQAAQQTVPEFSLCDGGLFHLSRNIFISQKQAAKLFKNKKATILVRDAAQVVWGFHTLAQRSVSGRLAPTKANSGLEPSKQLTPEKVEVIYGCLAHWGSVNNVDTTLAHHNVMRTLSEKIQDCKKKLRMN</sequence>
<gene>
    <name evidence="1" type="ORF">HPB49_017327</name>
</gene>
<evidence type="ECO:0000313" key="1">
    <source>
        <dbReference type="EMBL" id="KAH7954300.1"/>
    </source>
</evidence>
<keyword evidence="2" id="KW-1185">Reference proteome</keyword>
<protein>
    <submittedName>
        <fullName evidence="1">Uncharacterized protein</fullName>
    </submittedName>
</protein>
<accession>A0ACB8CYS2</accession>
<comment type="caution">
    <text evidence="1">The sequence shown here is derived from an EMBL/GenBank/DDBJ whole genome shotgun (WGS) entry which is preliminary data.</text>
</comment>
<reference evidence="1" key="1">
    <citation type="submission" date="2020-05" db="EMBL/GenBank/DDBJ databases">
        <title>Large-scale comparative analyses of tick genomes elucidate their genetic diversity and vector capacities.</title>
        <authorList>
            <person name="Jia N."/>
            <person name="Wang J."/>
            <person name="Shi W."/>
            <person name="Du L."/>
            <person name="Sun Y."/>
            <person name="Zhan W."/>
            <person name="Jiang J."/>
            <person name="Wang Q."/>
            <person name="Zhang B."/>
            <person name="Ji P."/>
            <person name="Sakyi L.B."/>
            <person name="Cui X."/>
            <person name="Yuan T."/>
            <person name="Jiang B."/>
            <person name="Yang W."/>
            <person name="Lam T.T.-Y."/>
            <person name="Chang Q."/>
            <person name="Ding S."/>
            <person name="Wang X."/>
            <person name="Zhu J."/>
            <person name="Ruan X."/>
            <person name="Zhao L."/>
            <person name="Wei J."/>
            <person name="Que T."/>
            <person name="Du C."/>
            <person name="Cheng J."/>
            <person name="Dai P."/>
            <person name="Han X."/>
            <person name="Huang E."/>
            <person name="Gao Y."/>
            <person name="Liu J."/>
            <person name="Shao H."/>
            <person name="Ye R."/>
            <person name="Li L."/>
            <person name="Wei W."/>
            <person name="Wang X."/>
            <person name="Wang C."/>
            <person name="Yang T."/>
            <person name="Huo Q."/>
            <person name="Li W."/>
            <person name="Guo W."/>
            <person name="Chen H."/>
            <person name="Zhou L."/>
            <person name="Ni X."/>
            <person name="Tian J."/>
            <person name="Zhou Y."/>
            <person name="Sheng Y."/>
            <person name="Liu T."/>
            <person name="Pan Y."/>
            <person name="Xia L."/>
            <person name="Li J."/>
            <person name="Zhao F."/>
            <person name="Cao W."/>
        </authorList>
    </citation>
    <scope>NUCLEOTIDE SEQUENCE</scope>
    <source>
        <strain evidence="1">Dsil-2018</strain>
    </source>
</reference>
<dbReference type="Proteomes" id="UP000821865">
    <property type="component" value="Chromosome 4"/>
</dbReference>
<organism evidence="1 2">
    <name type="scientific">Dermacentor silvarum</name>
    <name type="common">Tick</name>
    <dbReference type="NCBI Taxonomy" id="543639"/>
    <lineage>
        <taxon>Eukaryota</taxon>
        <taxon>Metazoa</taxon>
        <taxon>Ecdysozoa</taxon>
        <taxon>Arthropoda</taxon>
        <taxon>Chelicerata</taxon>
        <taxon>Arachnida</taxon>
        <taxon>Acari</taxon>
        <taxon>Parasitiformes</taxon>
        <taxon>Ixodida</taxon>
        <taxon>Ixodoidea</taxon>
        <taxon>Ixodidae</taxon>
        <taxon>Rhipicephalinae</taxon>
        <taxon>Dermacentor</taxon>
    </lineage>
</organism>
<proteinExistence type="predicted"/>
<evidence type="ECO:0000313" key="2">
    <source>
        <dbReference type="Proteomes" id="UP000821865"/>
    </source>
</evidence>
<name>A0ACB8CYS2_DERSI</name>